<dbReference type="OrthoDB" id="3214648at2"/>
<reference evidence="5" key="1">
    <citation type="submission" date="2015-02" db="EMBL/GenBank/DDBJ databases">
        <title>Physiological reanalysis, assessment of diazotrophy, and genome sequences of multiple isolates of Streptomyces thermoautotrophicus.</title>
        <authorList>
            <person name="MacKellar D.C."/>
            <person name="Lieber L."/>
            <person name="Norman J."/>
            <person name="Bolger A."/>
            <person name="Tobin C."/>
            <person name="Murray J.W."/>
            <person name="Friesen M."/>
            <person name="Prell J."/>
        </authorList>
    </citation>
    <scope>NUCLEOTIDE SEQUENCE [LARGE SCALE GENOMIC DNA]</scope>
    <source>
        <strain evidence="5">UBT1</strain>
    </source>
</reference>
<accession>A0A132NI83</accession>
<reference evidence="4" key="4">
    <citation type="submission" date="2015-04" db="EMBL/GenBank/DDBJ databases">
        <title>Physiological reanalysis, assessment of diazotrophy, and genome sequences of multiple isolates of Streptomyces thermoautotrophicus.</title>
        <authorList>
            <person name="MacKellar D.C."/>
            <person name="Lieber L."/>
            <person name="Norman J."/>
            <person name="Bolger A."/>
            <person name="Tobin C."/>
            <person name="Murray J.W."/>
            <person name="Chang R."/>
            <person name="Ford T."/>
            <person name="Nguyen P.Q."/>
            <person name="Woodward J."/>
            <person name="Permingeat H."/>
            <person name="Joshi N.S."/>
            <person name="Silver P.A."/>
            <person name="Usadel B."/>
            <person name="Rutherford A.W."/>
            <person name="Friesen M."/>
            <person name="Prell J."/>
        </authorList>
    </citation>
    <scope>NUCLEOTIDE SEQUENCE [LARGE SCALE GENOMIC DNA]</scope>
    <source>
        <strain evidence="4">H1</strain>
    </source>
</reference>
<evidence type="ECO:0000313" key="4">
    <source>
        <dbReference type="Proteomes" id="UP000070188"/>
    </source>
</evidence>
<evidence type="ECO:0000313" key="5">
    <source>
        <dbReference type="Proteomes" id="UP000070598"/>
    </source>
</evidence>
<dbReference type="EMBL" id="JYIJ01000018">
    <property type="protein sequence ID" value="KWX00565.1"/>
    <property type="molecule type" value="Genomic_DNA"/>
</dbReference>
<protein>
    <submittedName>
        <fullName evidence="3">Uncharacterized protein</fullName>
    </submittedName>
</protein>
<gene>
    <name evidence="2" type="ORF">LI90_2737</name>
    <name evidence="1" type="ORF">TH66_15430</name>
    <name evidence="3" type="ORF">TR74_07860</name>
</gene>
<dbReference type="AlphaFoldDB" id="A0A132NI83"/>
<dbReference type="STRING" id="1469144.LI90_2737"/>
<evidence type="ECO:0000313" key="2">
    <source>
        <dbReference type="EMBL" id="KWX01705.1"/>
    </source>
</evidence>
<evidence type="ECO:0000313" key="6">
    <source>
        <dbReference type="Proteomes" id="UP000070659"/>
    </source>
</evidence>
<reference evidence="2" key="3">
    <citation type="submission" date="2015-04" db="EMBL/GenBank/DDBJ databases">
        <title>Physiological reanalysis, assessment of diazotrophy, and genome sequences of multiple isolates of Streptomyces thermoautotrophicus.</title>
        <authorList>
            <person name="MacKellar D.C."/>
            <person name="Lieber L."/>
            <person name="Norman J."/>
            <person name="Bolger A."/>
            <person name="Tobin C."/>
            <person name="Murray J.W."/>
            <person name="Woodward J."/>
            <person name="Friesen M."/>
            <person name="Prell J."/>
        </authorList>
    </citation>
    <scope>NUCLEOTIDE SEQUENCE [LARGE SCALE GENOMIC DNA]</scope>
    <source>
        <strain evidence="2">H1</strain>
    </source>
</reference>
<comment type="caution">
    <text evidence="3">The sequence shown here is derived from an EMBL/GenBank/DDBJ whole genome shotgun (WGS) entry which is preliminary data.</text>
</comment>
<dbReference type="EMBL" id="LAXD01000001">
    <property type="protein sequence ID" value="KWX01705.1"/>
    <property type="molecule type" value="Genomic_DNA"/>
</dbReference>
<dbReference type="Proteomes" id="UP000070659">
    <property type="component" value="Unassembled WGS sequence"/>
</dbReference>
<dbReference type="Proteomes" id="UP000070598">
    <property type="component" value="Unassembled WGS sequence"/>
</dbReference>
<dbReference type="Proteomes" id="UP000070188">
    <property type="component" value="Unassembled WGS sequence"/>
</dbReference>
<dbReference type="PATRIC" id="fig|1469144.10.peg.2961"/>
<proteinExistence type="predicted"/>
<organism evidence="3 5">
    <name type="scientific">Carbonactinospora thermoautotrophica</name>
    <dbReference type="NCBI Taxonomy" id="1469144"/>
    <lineage>
        <taxon>Bacteria</taxon>
        <taxon>Bacillati</taxon>
        <taxon>Actinomycetota</taxon>
        <taxon>Actinomycetes</taxon>
        <taxon>Kitasatosporales</taxon>
        <taxon>Carbonactinosporaceae</taxon>
        <taxon>Carbonactinospora</taxon>
    </lineage>
</organism>
<name>A0A132NI83_9ACTN</name>
<reference evidence="3 6" key="2">
    <citation type="submission" date="2015-02" db="EMBL/GenBank/DDBJ databases">
        <title>Physiological reanalysis, assessment of diazotrophy, and genome sequences of multiple isolates of Streptomyces thermoautotrophicus.</title>
        <authorList>
            <person name="MacKellar D.C."/>
            <person name="Lieber L."/>
            <person name="Norman J."/>
            <person name="Bolger A."/>
            <person name="Tobin C."/>
            <person name="Murray J.W."/>
            <person name="Prell J."/>
        </authorList>
    </citation>
    <scope>NUCLEOTIDE SEQUENCE [LARGE SCALE GENOMIC DNA]</scope>
    <source>
        <strain evidence="3 6">UBT1</strain>
    </source>
</reference>
<evidence type="ECO:0000313" key="3">
    <source>
        <dbReference type="EMBL" id="KWX09726.1"/>
    </source>
</evidence>
<sequence>MVWSWRYENRNGEPVSPEGVPQEQFQTQADAETWLGEHWRDLLEKGVDQVTLLEEDMVVYGPMSLHPAE</sequence>
<dbReference type="EMBL" id="JYIK01000737">
    <property type="protein sequence ID" value="KWX09726.1"/>
    <property type="molecule type" value="Genomic_DNA"/>
</dbReference>
<dbReference type="RefSeq" id="WP_066888348.1">
    <property type="nucleotide sequence ID" value="NZ_CP171739.1"/>
</dbReference>
<keyword evidence="4" id="KW-1185">Reference proteome</keyword>
<evidence type="ECO:0000313" key="1">
    <source>
        <dbReference type="EMBL" id="KWX00565.1"/>
    </source>
</evidence>